<gene>
    <name evidence="3" type="ORF">ADM90_05830</name>
</gene>
<organism evidence="3 4">
    <name type="scientific">Lysinibacillus macroides</name>
    <dbReference type="NCBI Taxonomy" id="33935"/>
    <lineage>
        <taxon>Bacteria</taxon>
        <taxon>Bacillati</taxon>
        <taxon>Bacillota</taxon>
        <taxon>Bacilli</taxon>
        <taxon>Bacillales</taxon>
        <taxon>Bacillaceae</taxon>
        <taxon>Lysinibacillus</taxon>
    </lineage>
</organism>
<feature type="domain" description="Peptidase C39-like" evidence="2">
    <location>
        <begin position="192"/>
        <end position="341"/>
    </location>
</feature>
<reference evidence="3 4" key="1">
    <citation type="submission" date="2015-07" db="EMBL/GenBank/DDBJ databases">
        <title>Genome sequencing project for genomic taxonomy and phylogenomics of Bacillus-like bacteria.</title>
        <authorList>
            <person name="Liu B."/>
            <person name="Wang J."/>
            <person name="Zhu Y."/>
            <person name="Liu G."/>
            <person name="Chen Q."/>
            <person name="Chen Z."/>
            <person name="Che J."/>
            <person name="Ge C."/>
            <person name="Shi H."/>
            <person name="Pan Z."/>
            <person name="Liu X."/>
        </authorList>
    </citation>
    <scope>NUCLEOTIDE SEQUENCE [LARGE SCALE GENOMIC DNA]</scope>
    <source>
        <strain evidence="3 4">DSM 54</strain>
    </source>
</reference>
<name>A0A0M9DLH5_9BACI</name>
<dbReference type="OrthoDB" id="2666872at2"/>
<evidence type="ECO:0000259" key="2">
    <source>
        <dbReference type="Pfam" id="PF13529"/>
    </source>
</evidence>
<protein>
    <recommendedName>
        <fullName evidence="2">Peptidase C39-like domain-containing protein</fullName>
    </recommendedName>
</protein>
<feature type="signal peptide" evidence="1">
    <location>
        <begin position="1"/>
        <end position="29"/>
    </location>
</feature>
<accession>A0A0M9DLH5</accession>
<dbReference type="EMBL" id="LGCI01000005">
    <property type="protein sequence ID" value="KOY82840.1"/>
    <property type="molecule type" value="Genomic_DNA"/>
</dbReference>
<comment type="caution">
    <text evidence="3">The sequence shown here is derived from an EMBL/GenBank/DDBJ whole genome shotgun (WGS) entry which is preliminary data.</text>
</comment>
<dbReference type="InterPro" id="IPR039564">
    <property type="entry name" value="Peptidase_C39-like"/>
</dbReference>
<evidence type="ECO:0000256" key="1">
    <source>
        <dbReference type="SAM" id="SignalP"/>
    </source>
</evidence>
<evidence type="ECO:0000313" key="3">
    <source>
        <dbReference type="EMBL" id="KOY82840.1"/>
    </source>
</evidence>
<keyword evidence="1" id="KW-0732">Signal</keyword>
<dbReference type="PATRIC" id="fig|33935.3.peg.589"/>
<keyword evidence="4" id="KW-1185">Reference proteome</keyword>
<evidence type="ECO:0000313" key="4">
    <source>
        <dbReference type="Proteomes" id="UP000037977"/>
    </source>
</evidence>
<proteinExistence type="predicted"/>
<dbReference type="AlphaFoldDB" id="A0A0M9DLH5"/>
<sequence>MNKKILKAVVLSSMLISSAVIPFGTSASANTNLIEVEQSESWKLPVFDSIKNYLDIKVENGFTELQGYEIGKVLALKDRTEKENKYYVSVVDKNKETLGYAVLDGSNNYEVIEFGLGKEEPLKDANHNISYYGPLSYAENIGNGKVKDLLLNQEFDKATLINEINEVEQPTDEYQVSPATIINYAYKYISGVPDYQQSSITTMINTCVPVSAANIIMYWDANGYPNMVSTNNWINVANRIAQIMLHTNVNGVLPQYVTPGMRVYFDEHGYTGFGVTRDTSPTFSEAQTIVNAGHPSLLGLANYTVISPNATGKHMVTLVGFETYYDTSTQKWSQQVIVHDNWDSTGTQVWLKWSSLPVTDIWEISN</sequence>
<feature type="chain" id="PRO_5005834048" description="Peptidase C39-like domain-containing protein" evidence="1">
    <location>
        <begin position="30"/>
        <end position="366"/>
    </location>
</feature>
<dbReference type="Pfam" id="PF13529">
    <property type="entry name" value="Peptidase_C39_2"/>
    <property type="match status" value="1"/>
</dbReference>
<dbReference type="RefSeq" id="WP_053994079.1">
    <property type="nucleotide sequence ID" value="NZ_CP065643.1"/>
</dbReference>
<dbReference type="Proteomes" id="UP000037977">
    <property type="component" value="Unassembled WGS sequence"/>
</dbReference>